<sequence>MSGLRSLSSLVLALATCAPGALADFFGPNWFQQEGVHVQRLVVTMKVPAIPEKLSGETLFIWPGIQPGNALQEANGDPAGVDNGVLQPVLTWGPSCAPGTQPSDQWWISGQYVNTNTQNSKFAGCFGGDIMALQPDDLVECTMELTNGSTSTWDQTCVNQSNGESVSFQFDLAGQLQGWTELIVETTTASSQQKWDFPAYFYNMEFTTDAPMSQDICVLPESGENYVSQGGALSSDGLTCTLASAAIFNPAFVLATTWTGPGFFLPEGTHIKKLTTTMKVPAIPANDLDGQTLFIWPGIQPGNALNEANGDPAGVGNGVLQPVLTYGPSCVPGDHPEDQWYISGVYVGGGANPDYDGCFGGDVMEVDPEDLVTCIMELKDGTVSTWDQTCINLSNNNQTRSRRTSAANCKAGAS</sequence>
<dbReference type="VEuPathDB" id="FungiDB:SCHCODRAFT_02669897"/>
<protein>
    <submittedName>
        <fullName evidence="2">Uncharacterized protein</fullName>
    </submittedName>
</protein>
<dbReference type="EMBL" id="GL377308">
    <property type="protein sequence ID" value="EFI95078.1"/>
    <property type="molecule type" value="Genomic_DNA"/>
</dbReference>
<accession>D8Q8K1</accession>
<name>D8Q8K1_SCHCM</name>
<feature type="signal peptide" evidence="1">
    <location>
        <begin position="1"/>
        <end position="23"/>
    </location>
</feature>
<reference evidence="2 3" key="1">
    <citation type="journal article" date="2010" name="Nat. Biotechnol.">
        <title>Genome sequence of the model mushroom Schizophyllum commune.</title>
        <authorList>
            <person name="Ohm R.A."/>
            <person name="de Jong J.F."/>
            <person name="Lugones L.G."/>
            <person name="Aerts A."/>
            <person name="Kothe E."/>
            <person name="Stajich J.E."/>
            <person name="de Vries R.P."/>
            <person name="Record E."/>
            <person name="Levasseur A."/>
            <person name="Baker S.E."/>
            <person name="Bartholomew K.A."/>
            <person name="Coutinho P.M."/>
            <person name="Erdmann S."/>
            <person name="Fowler T.J."/>
            <person name="Gathman A.C."/>
            <person name="Lombard V."/>
            <person name="Henrissat B."/>
            <person name="Knabe N."/>
            <person name="Kuees U."/>
            <person name="Lilly W.W."/>
            <person name="Lindquist E."/>
            <person name="Lucas S."/>
            <person name="Magnuson J.K."/>
            <person name="Piumi F."/>
            <person name="Raudaskoski M."/>
            <person name="Salamov A."/>
            <person name="Schmutz J."/>
            <person name="Schwarze F.W.M.R."/>
            <person name="vanKuyk P.A."/>
            <person name="Horton J.S."/>
            <person name="Grigoriev I.V."/>
            <person name="Woesten H.A.B."/>
        </authorList>
    </citation>
    <scope>NUCLEOTIDE SEQUENCE [LARGE SCALE GENOMIC DNA]</scope>
    <source>
        <strain evidence="3">H4-8 / FGSC 9210</strain>
    </source>
</reference>
<keyword evidence="1" id="KW-0732">Signal</keyword>
<keyword evidence="3" id="KW-1185">Reference proteome</keyword>
<dbReference type="AlphaFoldDB" id="D8Q8K1"/>
<evidence type="ECO:0000313" key="3">
    <source>
        <dbReference type="Proteomes" id="UP000007431"/>
    </source>
</evidence>
<dbReference type="Proteomes" id="UP000007431">
    <property type="component" value="Unassembled WGS sequence"/>
</dbReference>
<dbReference type="RefSeq" id="XP_003029981.1">
    <property type="nucleotide sequence ID" value="XM_003029935.1"/>
</dbReference>
<gene>
    <name evidence="2" type="ORF">SCHCODRAFT_235776</name>
</gene>
<dbReference type="KEGG" id="scm:SCHCO_02669897"/>
<dbReference type="GeneID" id="9587882"/>
<feature type="chain" id="PRO_5003120721" evidence="1">
    <location>
        <begin position="24"/>
        <end position="414"/>
    </location>
</feature>
<dbReference type="HOGENOM" id="CLU_664224_0_0_1"/>
<organism evidence="3">
    <name type="scientific">Schizophyllum commune (strain H4-8 / FGSC 9210)</name>
    <name type="common">Split gill fungus</name>
    <dbReference type="NCBI Taxonomy" id="578458"/>
    <lineage>
        <taxon>Eukaryota</taxon>
        <taxon>Fungi</taxon>
        <taxon>Dikarya</taxon>
        <taxon>Basidiomycota</taxon>
        <taxon>Agaricomycotina</taxon>
        <taxon>Agaricomycetes</taxon>
        <taxon>Agaricomycetidae</taxon>
        <taxon>Agaricales</taxon>
        <taxon>Schizophyllaceae</taxon>
        <taxon>Schizophyllum</taxon>
    </lineage>
</organism>
<dbReference type="OrthoDB" id="2959710at2759"/>
<evidence type="ECO:0000313" key="2">
    <source>
        <dbReference type="EMBL" id="EFI95078.1"/>
    </source>
</evidence>
<evidence type="ECO:0000256" key="1">
    <source>
        <dbReference type="SAM" id="SignalP"/>
    </source>
</evidence>
<proteinExistence type="predicted"/>
<dbReference type="InParanoid" id="D8Q8K1"/>